<evidence type="ECO:0000313" key="3">
    <source>
        <dbReference type="Proteomes" id="UP000828390"/>
    </source>
</evidence>
<proteinExistence type="predicted"/>
<name>A0A9D4D7R4_DREPO</name>
<comment type="caution">
    <text evidence="2">The sequence shown here is derived from an EMBL/GenBank/DDBJ whole genome shotgun (WGS) entry which is preliminary data.</text>
</comment>
<feature type="compositionally biased region" description="Basic and acidic residues" evidence="1">
    <location>
        <begin position="775"/>
        <end position="789"/>
    </location>
</feature>
<organism evidence="2 3">
    <name type="scientific">Dreissena polymorpha</name>
    <name type="common">Zebra mussel</name>
    <name type="synonym">Mytilus polymorpha</name>
    <dbReference type="NCBI Taxonomy" id="45954"/>
    <lineage>
        <taxon>Eukaryota</taxon>
        <taxon>Metazoa</taxon>
        <taxon>Spiralia</taxon>
        <taxon>Lophotrochozoa</taxon>
        <taxon>Mollusca</taxon>
        <taxon>Bivalvia</taxon>
        <taxon>Autobranchia</taxon>
        <taxon>Heteroconchia</taxon>
        <taxon>Euheterodonta</taxon>
        <taxon>Imparidentia</taxon>
        <taxon>Neoheterodontei</taxon>
        <taxon>Myida</taxon>
        <taxon>Dreissenoidea</taxon>
        <taxon>Dreissenidae</taxon>
        <taxon>Dreissena</taxon>
    </lineage>
</organism>
<accession>A0A9D4D7R4</accession>
<gene>
    <name evidence="2" type="ORF">DPMN_046248</name>
</gene>
<protein>
    <submittedName>
        <fullName evidence="2">Uncharacterized protein</fullName>
    </submittedName>
</protein>
<dbReference type="Gene3D" id="1.10.3380.20">
    <property type="match status" value="1"/>
</dbReference>
<sequence>MSTVRSSAVRSTAVRSSAVRSSAVRSSTVRSSAVRAVRSSAVRSSTVRSSAVRSSTVRSSAVRSLAVRGFTTSLAVRGFTNEQSSAVRGFTNVQSSAVRGFTNVQSSAVRSSAVRGFTNNEGSMGHGDGVLCTAGLFQSRLTFGVQRELCDLVRMSSLNGQRARVLYNGGYQTVAGLAGALPEDKVGSKSAKVGRKSANVGSKSANVGSKSAKVGSKSANVGSKSANVGSKSAKVGSRSKGGTKKQATETDWEAEQRRKAHCIFLTGRKVIIINEAKQMIQEELGGQLGKSPTVKTPVLMSPLAGNSKRSGHKGKASSSEKTKLSESCNNANSFMTNVISAPVLRVSSDTNVCSSVLSAETARTSGKTNQDENTARKAPSQNDCNESSKTVLNGTEGSVTNLKDQVKSNSNKQNVEITSNTKTISVDDHVTIANNSNSKTINISCRMNVNNVNDANGCLESNLLRSQLGDAKKNDCVVVEQCKGDIVSENIETDTNTDKDFSFSTALDTLTNNHNGRQINSDENCHLVSENAQKDIECVNSKDLISDDNDKIQLDGVLKIPAPNQSVKSVVPHNNTNKSGNINPNLSNDDVDHDFADSFTITTQMLNSCENVHIQTSNKSGSLVSKTENDKRVATGQQSEALFSEVIPDDSFNAVEIDNIDNKNKMVLDQSSNTNNLENVNSLLEVSNNDLEMNISHNSTEDMFNDSAGLIAASNYERVGLDNNQSSLDDEEMMTSFDDLHIPYQSGQERCFEQGDKETVGEKHKTVICAPLQEAKSDKSTSKPSDKRSNFLGHTAGGALGQFSSQKPVGPLQGQEVLHEDLAMALAMGESFSSTFDVTTHDTQTGVNVEAAVQEQHDQLGDSFTVSMMDYVVTNNEEIPSKNVGKAADTKLARTSVGRSQVDSEKFVTPSNRPRKRRSVSSIKSSRLPKQQKLDDSDLETSPSTVSVRNLPKRLHTLKKVTQVISSKPDSKSRRALNSTKPVTLNKEEQNQPLTALSSPKRDTNGSLNTSTEGDYVPPTPPDDTPPTAMETRGTPTKSEVPRPFPASPFSPRLRRNAPRSAKAAANIHQSDNLKHIEKNGKVFQEPGEKC</sequence>
<feature type="region of interest" description="Disordered" evidence="1">
    <location>
        <begin position="567"/>
        <end position="588"/>
    </location>
</feature>
<dbReference type="EMBL" id="JAIWYP010000011">
    <property type="protein sequence ID" value="KAH3739594.1"/>
    <property type="molecule type" value="Genomic_DNA"/>
</dbReference>
<reference evidence="2" key="1">
    <citation type="journal article" date="2019" name="bioRxiv">
        <title>The Genome of the Zebra Mussel, Dreissena polymorpha: A Resource for Invasive Species Research.</title>
        <authorList>
            <person name="McCartney M.A."/>
            <person name="Auch B."/>
            <person name="Kono T."/>
            <person name="Mallez S."/>
            <person name="Zhang Y."/>
            <person name="Obille A."/>
            <person name="Becker A."/>
            <person name="Abrahante J.E."/>
            <person name="Garbe J."/>
            <person name="Badalamenti J.P."/>
            <person name="Herman A."/>
            <person name="Mangelson H."/>
            <person name="Liachko I."/>
            <person name="Sullivan S."/>
            <person name="Sone E.D."/>
            <person name="Koren S."/>
            <person name="Silverstein K.A.T."/>
            <person name="Beckman K.B."/>
            <person name="Gohl D.M."/>
        </authorList>
    </citation>
    <scope>NUCLEOTIDE SEQUENCE</scope>
    <source>
        <strain evidence="2">Duluth1</strain>
        <tissue evidence="2">Whole animal</tissue>
    </source>
</reference>
<feature type="region of interest" description="Disordered" evidence="1">
    <location>
        <begin position="359"/>
        <end position="414"/>
    </location>
</feature>
<keyword evidence="3" id="KW-1185">Reference proteome</keyword>
<dbReference type="Gene3D" id="6.10.250.1010">
    <property type="match status" value="1"/>
</dbReference>
<feature type="region of interest" description="Disordered" evidence="1">
    <location>
        <begin position="288"/>
        <end position="324"/>
    </location>
</feature>
<dbReference type="AlphaFoldDB" id="A0A9D4D7R4"/>
<dbReference type="SUPFAM" id="SSF158702">
    <property type="entry name" value="Sec63 N-terminal domain-like"/>
    <property type="match status" value="1"/>
</dbReference>
<evidence type="ECO:0000313" key="2">
    <source>
        <dbReference type="EMBL" id="KAH3739594.1"/>
    </source>
</evidence>
<feature type="compositionally biased region" description="Polar residues" evidence="1">
    <location>
        <begin position="359"/>
        <end position="368"/>
    </location>
</feature>
<dbReference type="Proteomes" id="UP000828390">
    <property type="component" value="Unassembled WGS sequence"/>
</dbReference>
<evidence type="ECO:0000256" key="1">
    <source>
        <dbReference type="SAM" id="MobiDB-lite"/>
    </source>
</evidence>
<feature type="compositionally biased region" description="Basic and acidic residues" evidence="1">
    <location>
        <begin position="1072"/>
        <end position="1091"/>
    </location>
</feature>
<feature type="region of interest" description="Disordered" evidence="1">
    <location>
        <begin position="775"/>
        <end position="812"/>
    </location>
</feature>
<reference evidence="2" key="2">
    <citation type="submission" date="2020-11" db="EMBL/GenBank/DDBJ databases">
        <authorList>
            <person name="McCartney M.A."/>
            <person name="Auch B."/>
            <person name="Kono T."/>
            <person name="Mallez S."/>
            <person name="Becker A."/>
            <person name="Gohl D.M."/>
            <person name="Silverstein K.A.T."/>
            <person name="Koren S."/>
            <person name="Bechman K.B."/>
            <person name="Herman A."/>
            <person name="Abrahante J.E."/>
            <person name="Garbe J."/>
        </authorList>
    </citation>
    <scope>NUCLEOTIDE SEQUENCE</scope>
    <source>
        <strain evidence="2">Duluth1</strain>
        <tissue evidence="2">Whole animal</tissue>
    </source>
</reference>
<feature type="region of interest" description="Disordered" evidence="1">
    <location>
        <begin position="895"/>
        <end position="1091"/>
    </location>
</feature>
<feature type="compositionally biased region" description="Polar residues" evidence="1">
    <location>
        <begin position="379"/>
        <end position="414"/>
    </location>
</feature>
<feature type="compositionally biased region" description="Low complexity" evidence="1">
    <location>
        <begin position="206"/>
        <end position="221"/>
    </location>
</feature>
<feature type="region of interest" description="Disordered" evidence="1">
    <location>
        <begin position="186"/>
        <end position="253"/>
    </location>
</feature>